<evidence type="ECO:0000256" key="1">
    <source>
        <dbReference type="ARBA" id="ARBA00010886"/>
    </source>
</evidence>
<comment type="caution">
    <text evidence="11">The sequence shown here is derived from an EMBL/GenBank/DDBJ whole genome shotgun (WGS) entry which is preliminary data.</text>
</comment>
<comment type="similarity">
    <text evidence="1">Belongs to the protein kinase superfamily. NEK Ser/Thr protein kinase family. NIMA subfamily.</text>
</comment>
<keyword evidence="4 7" id="KW-0547">Nucleotide-binding</keyword>
<gene>
    <name evidence="11" type="ORF">KIN_11620</name>
</gene>
<dbReference type="PROSITE" id="PS50011">
    <property type="entry name" value="PROTEIN_KINASE_DOM"/>
    <property type="match status" value="1"/>
</dbReference>
<dbReference type="PROSITE" id="PS00108">
    <property type="entry name" value="PROTEIN_KINASE_ST"/>
    <property type="match status" value="1"/>
</dbReference>
<proteinExistence type="inferred from homology"/>
<dbReference type="Pfam" id="PF00069">
    <property type="entry name" value="Pkinase"/>
    <property type="match status" value="1"/>
</dbReference>
<dbReference type="CDD" id="cd14014">
    <property type="entry name" value="STKc_PknB_like"/>
    <property type="match status" value="1"/>
</dbReference>
<dbReference type="InterPro" id="IPR011009">
    <property type="entry name" value="Kinase-like_dom_sf"/>
</dbReference>
<dbReference type="PANTHER" id="PTHR43671:SF13">
    <property type="entry name" value="SERINE_THREONINE-PROTEIN KINASE NEK2"/>
    <property type="match status" value="1"/>
</dbReference>
<dbReference type="InterPro" id="IPR000719">
    <property type="entry name" value="Prot_kinase_dom"/>
</dbReference>
<dbReference type="AlphaFoldDB" id="A0A6N6JFM5"/>
<evidence type="ECO:0000256" key="8">
    <source>
        <dbReference type="SAM" id="MobiDB-lite"/>
    </source>
</evidence>
<keyword evidence="9" id="KW-0812">Transmembrane</keyword>
<evidence type="ECO:0000256" key="2">
    <source>
        <dbReference type="ARBA" id="ARBA00012513"/>
    </source>
</evidence>
<dbReference type="RefSeq" id="WP_159804960.1">
    <property type="nucleotide sequence ID" value="NZ_BLJE01000001.1"/>
</dbReference>
<feature type="domain" description="Protein kinase" evidence="10">
    <location>
        <begin position="14"/>
        <end position="304"/>
    </location>
</feature>
<dbReference type="SMART" id="SM00220">
    <property type="entry name" value="S_TKc"/>
    <property type="match status" value="1"/>
</dbReference>
<feature type="binding site" evidence="7">
    <location>
        <position position="43"/>
    </location>
    <ligand>
        <name>ATP</name>
        <dbReference type="ChEBI" id="CHEBI:30616"/>
    </ligand>
</feature>
<dbReference type="SUPFAM" id="SSF56112">
    <property type="entry name" value="Protein kinase-like (PK-like)"/>
    <property type="match status" value="1"/>
</dbReference>
<keyword evidence="3" id="KW-0808">Transferase</keyword>
<evidence type="ECO:0000259" key="10">
    <source>
        <dbReference type="PROSITE" id="PS50011"/>
    </source>
</evidence>
<sequence>MSTALPKGFVIGGMTLGAPLGNGGFGITYLARDNKTKQKLALKEYFPAEFADRTSDMRVVAKPEWRKLFDMGLDAFLSEANILKTLPRQPGLVRVRGAFAKMETAYCVMEYIEGDPMDKMIPRVVQQYGSVPEGLIEQFVVSITQALSAVHSKKLIHRDVKPGNVMIRRDGQPVLIDFGAARPYGKAAGDALMFTRKYAAIEQFPSEGLRLRRRLREGPWSDLYSLSVMLYEMVARRVPPDAMTRMEAVQQGKKDPYVPVAAMLQRNKTRDKYSDRLLEMIDFGCALLPENRPANATAYCRIYTEKLAPQDASLTQHEQFGMAEKVGTFMRGAATKITSRKPPRDQRTEPQDAPVSSPQKDTSKRKGVVRMLGLIFLLAVGAAIYGWIGQPSLEDF</sequence>
<evidence type="ECO:0000256" key="4">
    <source>
        <dbReference type="ARBA" id="ARBA00022741"/>
    </source>
</evidence>
<dbReference type="Gene3D" id="1.10.510.10">
    <property type="entry name" value="Transferase(Phosphotransferase) domain 1"/>
    <property type="match status" value="1"/>
</dbReference>
<reference evidence="11 12" key="1">
    <citation type="submission" date="2019-12" db="EMBL/GenBank/DDBJ databases">
        <title>Litoreibacter badius sp. nov., a novel bacteriochlorophyll a-containing bacterium in the genus Litoreibacter.</title>
        <authorList>
            <person name="Kanamuro M."/>
            <person name="Takabe Y."/>
            <person name="Mori K."/>
            <person name="Takaichi S."/>
            <person name="Hanada S."/>
        </authorList>
    </citation>
    <scope>NUCLEOTIDE SEQUENCE [LARGE SCALE GENOMIC DNA]</scope>
    <source>
        <strain evidence="11 12">K6</strain>
    </source>
</reference>
<evidence type="ECO:0000313" key="12">
    <source>
        <dbReference type="Proteomes" id="UP000436822"/>
    </source>
</evidence>
<evidence type="ECO:0000256" key="6">
    <source>
        <dbReference type="ARBA" id="ARBA00022840"/>
    </source>
</evidence>
<feature type="region of interest" description="Disordered" evidence="8">
    <location>
        <begin position="335"/>
        <end position="364"/>
    </location>
</feature>
<dbReference type="PROSITE" id="PS00107">
    <property type="entry name" value="PROTEIN_KINASE_ATP"/>
    <property type="match status" value="1"/>
</dbReference>
<evidence type="ECO:0000313" key="11">
    <source>
        <dbReference type="EMBL" id="GFE64088.1"/>
    </source>
</evidence>
<dbReference type="GO" id="GO:0005524">
    <property type="term" value="F:ATP binding"/>
    <property type="evidence" value="ECO:0007669"/>
    <property type="project" value="UniProtKB-UniRule"/>
</dbReference>
<dbReference type="EC" id="2.7.11.1" evidence="2"/>
<organism evidence="11 12">
    <name type="scientific">Litoreibacter roseus</name>
    <dbReference type="NCBI Taxonomy" id="2601869"/>
    <lineage>
        <taxon>Bacteria</taxon>
        <taxon>Pseudomonadati</taxon>
        <taxon>Pseudomonadota</taxon>
        <taxon>Alphaproteobacteria</taxon>
        <taxon>Rhodobacterales</taxon>
        <taxon>Roseobacteraceae</taxon>
        <taxon>Litoreibacter</taxon>
    </lineage>
</organism>
<evidence type="ECO:0000256" key="3">
    <source>
        <dbReference type="ARBA" id="ARBA00022679"/>
    </source>
</evidence>
<dbReference type="PANTHER" id="PTHR43671">
    <property type="entry name" value="SERINE/THREONINE-PROTEIN KINASE NEK"/>
    <property type="match status" value="1"/>
</dbReference>
<dbReference type="GO" id="GO:0004674">
    <property type="term" value="F:protein serine/threonine kinase activity"/>
    <property type="evidence" value="ECO:0007669"/>
    <property type="project" value="UniProtKB-KW"/>
</dbReference>
<protein>
    <recommendedName>
        <fullName evidence="2">non-specific serine/threonine protein kinase</fullName>
        <ecNumber evidence="2">2.7.11.1</ecNumber>
    </recommendedName>
</protein>
<keyword evidence="9" id="KW-0472">Membrane</keyword>
<keyword evidence="9" id="KW-1133">Transmembrane helix</keyword>
<accession>A0A6N6JFM5</accession>
<evidence type="ECO:0000256" key="5">
    <source>
        <dbReference type="ARBA" id="ARBA00022777"/>
    </source>
</evidence>
<dbReference type="EMBL" id="BLJE01000001">
    <property type="protein sequence ID" value="GFE64088.1"/>
    <property type="molecule type" value="Genomic_DNA"/>
</dbReference>
<keyword evidence="5 11" id="KW-0418">Kinase</keyword>
<dbReference type="InterPro" id="IPR017441">
    <property type="entry name" value="Protein_kinase_ATP_BS"/>
</dbReference>
<keyword evidence="12" id="KW-1185">Reference proteome</keyword>
<evidence type="ECO:0000256" key="7">
    <source>
        <dbReference type="PROSITE-ProRule" id="PRU10141"/>
    </source>
</evidence>
<evidence type="ECO:0000256" key="9">
    <source>
        <dbReference type="SAM" id="Phobius"/>
    </source>
</evidence>
<keyword evidence="6 7" id="KW-0067">ATP-binding</keyword>
<dbReference type="OrthoDB" id="9801841at2"/>
<dbReference type="InterPro" id="IPR050660">
    <property type="entry name" value="NEK_Ser/Thr_kinase"/>
</dbReference>
<dbReference type="InterPro" id="IPR008271">
    <property type="entry name" value="Ser/Thr_kinase_AS"/>
</dbReference>
<feature type="transmembrane region" description="Helical" evidence="9">
    <location>
        <begin position="368"/>
        <end position="388"/>
    </location>
</feature>
<dbReference type="Proteomes" id="UP000436822">
    <property type="component" value="Unassembled WGS sequence"/>
</dbReference>
<name>A0A6N6JFM5_9RHOB</name>
<keyword evidence="11" id="KW-0723">Serine/threonine-protein kinase</keyword>